<dbReference type="PANTHER" id="PTHR19211:SF14">
    <property type="entry name" value="ATP-BINDING CASSETTE SUB-FAMILY F MEMBER 1"/>
    <property type="match status" value="1"/>
</dbReference>
<dbReference type="InterPro" id="IPR003593">
    <property type="entry name" value="AAA+_ATPase"/>
</dbReference>
<dbReference type="Pfam" id="PF00005">
    <property type="entry name" value="ABC_tran"/>
    <property type="match status" value="2"/>
</dbReference>
<evidence type="ECO:0000259" key="5">
    <source>
        <dbReference type="PROSITE" id="PS50893"/>
    </source>
</evidence>
<keyword evidence="3 6" id="KW-0067">ATP-binding</keyword>
<evidence type="ECO:0000256" key="3">
    <source>
        <dbReference type="ARBA" id="ARBA00022840"/>
    </source>
</evidence>
<dbReference type="PROSITE" id="PS50893">
    <property type="entry name" value="ABC_TRANSPORTER_2"/>
    <property type="match status" value="2"/>
</dbReference>
<gene>
    <name evidence="6" type="ORF">DVW87_09380</name>
</gene>
<evidence type="ECO:0000313" key="7">
    <source>
        <dbReference type="Proteomes" id="UP000253918"/>
    </source>
</evidence>
<dbReference type="OrthoDB" id="9808609at2"/>
<dbReference type="FunFam" id="3.40.50.300:FF:000011">
    <property type="entry name" value="Putative ABC transporter ATP-binding component"/>
    <property type="match status" value="1"/>
</dbReference>
<dbReference type="InterPro" id="IPR032781">
    <property type="entry name" value="ABC_tran_Xtn"/>
</dbReference>
<dbReference type="GO" id="GO:0005524">
    <property type="term" value="F:ATP binding"/>
    <property type="evidence" value="ECO:0007669"/>
    <property type="project" value="UniProtKB-KW"/>
</dbReference>
<sequence length="621" mass="67402">MLTLNGVTVRLGGRTILDRASASLPPRSRVGLIGRNGAGKSTLMKAMIGAIDPDDGEIEMPRKTRIGYLRQEAPSGQGNPLETVLAADLERAALMVEAETCEDPDRLGEVYERLIAIDAYSAESRAAGILVGLGFDEEMQARPLDSYSGGWKMRVALAALLFSQPDLLLLDEPSNHLDLEATLWLEDFLKSYPAMMVVISHERDLLNNVVDHILHLEGGKTVLYTGGYDSFERQRAERAAQLAAAKANQEAQRAKLQDYIARNSARASTAKQAQSRQKMLARMQPIAELANDPTLSFDFPSPEELKPPLITLDMATVGYGEKPILQRLNLRIDPDDRIALLGRNGNGKTTLARLLAAQLAPMDGGMASSGKMKVGYFTQYQVEELDTDDTPLEHMTRVMAGKTPAAVRAQLGRFGFSGDRATTKVGKLSGGERARLALALITREAPHLLILDEPTNHLDVDAREALVQALNAYDGAVIVVSHDRHMVELTADRLVLVDAGTAQEFSGSLEDYMAFVLAGDGGKASGGGSKADRKKDKKAAAEARERGTALRKAAQEAEAEVVKLTAERSAIDRAMFDPAGAEARHKGKAMSELMQLRKQVDKQLATAEERWLEANEALEAA</sequence>
<keyword evidence="2" id="KW-0547">Nucleotide-binding</keyword>
<evidence type="ECO:0000256" key="2">
    <source>
        <dbReference type="ARBA" id="ARBA00022741"/>
    </source>
</evidence>
<dbReference type="PANTHER" id="PTHR19211">
    <property type="entry name" value="ATP-BINDING TRANSPORT PROTEIN-RELATED"/>
    <property type="match status" value="1"/>
</dbReference>
<dbReference type="SUPFAM" id="SSF52540">
    <property type="entry name" value="P-loop containing nucleoside triphosphate hydrolases"/>
    <property type="match status" value="2"/>
</dbReference>
<organism evidence="6 7">
    <name type="scientific">Sphingomonas aracearum</name>
    <dbReference type="NCBI Taxonomy" id="2283317"/>
    <lineage>
        <taxon>Bacteria</taxon>
        <taxon>Pseudomonadati</taxon>
        <taxon>Pseudomonadota</taxon>
        <taxon>Alphaproteobacteria</taxon>
        <taxon>Sphingomonadales</taxon>
        <taxon>Sphingomonadaceae</taxon>
        <taxon>Sphingomonas</taxon>
    </lineage>
</organism>
<feature type="domain" description="ABC transporter" evidence="5">
    <location>
        <begin position="309"/>
        <end position="524"/>
    </location>
</feature>
<dbReference type="Gene3D" id="3.40.50.300">
    <property type="entry name" value="P-loop containing nucleotide triphosphate hydrolases"/>
    <property type="match status" value="2"/>
</dbReference>
<reference evidence="6 7" key="1">
    <citation type="submission" date="2018-07" db="EMBL/GenBank/DDBJ databases">
        <title>a novel species of Sphingomonas isolated from the rhizosphere soil of Araceae plant.</title>
        <authorList>
            <person name="Zhiyong W."/>
            <person name="Qinglan Z."/>
            <person name="Zhiwei F."/>
            <person name="Ding X."/>
            <person name="Gejiao W."/>
            <person name="Shixue Z."/>
        </authorList>
    </citation>
    <scope>NUCLEOTIDE SEQUENCE [LARGE SCALE GENOMIC DNA]</scope>
    <source>
        <strain evidence="6 7">WZY 27</strain>
    </source>
</reference>
<dbReference type="InterPro" id="IPR017871">
    <property type="entry name" value="ABC_transporter-like_CS"/>
</dbReference>
<feature type="region of interest" description="Disordered" evidence="4">
    <location>
        <begin position="523"/>
        <end position="552"/>
    </location>
</feature>
<keyword evidence="7" id="KW-1185">Reference proteome</keyword>
<protein>
    <submittedName>
        <fullName evidence="6">ATP-binding cassette domain-containing protein</fullName>
    </submittedName>
</protein>
<dbReference type="EMBL" id="QQNB01000002">
    <property type="protein sequence ID" value="RDE05448.1"/>
    <property type="molecule type" value="Genomic_DNA"/>
</dbReference>
<dbReference type="InterPro" id="IPR050611">
    <property type="entry name" value="ABCF"/>
</dbReference>
<evidence type="ECO:0000256" key="1">
    <source>
        <dbReference type="ARBA" id="ARBA00022737"/>
    </source>
</evidence>
<dbReference type="PROSITE" id="PS00211">
    <property type="entry name" value="ABC_TRANSPORTER_1"/>
    <property type="match status" value="2"/>
</dbReference>
<dbReference type="CDD" id="cd03221">
    <property type="entry name" value="ABCF_EF-3"/>
    <property type="match status" value="2"/>
</dbReference>
<evidence type="ECO:0000313" key="6">
    <source>
        <dbReference type="EMBL" id="RDE05448.1"/>
    </source>
</evidence>
<dbReference type="GO" id="GO:0016887">
    <property type="term" value="F:ATP hydrolysis activity"/>
    <property type="evidence" value="ECO:0007669"/>
    <property type="project" value="InterPro"/>
</dbReference>
<comment type="caution">
    <text evidence="6">The sequence shown here is derived from an EMBL/GenBank/DDBJ whole genome shotgun (WGS) entry which is preliminary data.</text>
</comment>
<evidence type="ECO:0000256" key="4">
    <source>
        <dbReference type="SAM" id="MobiDB-lite"/>
    </source>
</evidence>
<dbReference type="InterPro" id="IPR027417">
    <property type="entry name" value="P-loop_NTPase"/>
</dbReference>
<feature type="domain" description="ABC transporter" evidence="5">
    <location>
        <begin position="2"/>
        <end position="243"/>
    </location>
</feature>
<dbReference type="AlphaFoldDB" id="A0A369VST4"/>
<dbReference type="InterPro" id="IPR003439">
    <property type="entry name" value="ABC_transporter-like_ATP-bd"/>
</dbReference>
<proteinExistence type="predicted"/>
<dbReference type="RefSeq" id="WP_114687518.1">
    <property type="nucleotide sequence ID" value="NZ_QQNB01000002.1"/>
</dbReference>
<keyword evidence="1" id="KW-0677">Repeat</keyword>
<dbReference type="SMART" id="SM00382">
    <property type="entry name" value="AAA"/>
    <property type="match status" value="2"/>
</dbReference>
<name>A0A369VST4_9SPHN</name>
<feature type="compositionally biased region" description="Basic and acidic residues" evidence="4">
    <location>
        <begin position="530"/>
        <end position="548"/>
    </location>
</feature>
<dbReference type="Proteomes" id="UP000253918">
    <property type="component" value="Unassembled WGS sequence"/>
</dbReference>
<accession>A0A369VST4</accession>
<dbReference type="Pfam" id="PF12848">
    <property type="entry name" value="ABC_tran_Xtn"/>
    <property type="match status" value="1"/>
</dbReference>